<keyword evidence="2" id="KW-1185">Reference proteome</keyword>
<dbReference type="Proteomes" id="UP000199109">
    <property type="component" value="Unassembled WGS sequence"/>
</dbReference>
<accession>A0A1G7CXA1</accession>
<proteinExistence type="predicted"/>
<gene>
    <name evidence="1" type="ORF">SAMN05421636_10570</name>
</gene>
<dbReference type="SUPFAM" id="SSF88659">
    <property type="entry name" value="Sigma3 and sigma4 domains of RNA polymerase sigma factors"/>
    <property type="match status" value="1"/>
</dbReference>
<organism evidence="1 2">
    <name type="scientific">Pricia antarctica</name>
    <dbReference type="NCBI Taxonomy" id="641691"/>
    <lineage>
        <taxon>Bacteria</taxon>
        <taxon>Pseudomonadati</taxon>
        <taxon>Bacteroidota</taxon>
        <taxon>Flavobacteriia</taxon>
        <taxon>Flavobacteriales</taxon>
        <taxon>Flavobacteriaceae</taxon>
        <taxon>Pricia</taxon>
    </lineage>
</organism>
<evidence type="ECO:0000313" key="1">
    <source>
        <dbReference type="EMBL" id="SDE43927.1"/>
    </source>
</evidence>
<protein>
    <submittedName>
        <fullName evidence="1">Uncharacterized protein</fullName>
    </submittedName>
</protein>
<reference evidence="1 2" key="1">
    <citation type="submission" date="2016-10" db="EMBL/GenBank/DDBJ databases">
        <authorList>
            <person name="de Groot N.N."/>
        </authorList>
    </citation>
    <scope>NUCLEOTIDE SEQUENCE [LARGE SCALE GENOMIC DNA]</scope>
    <source>
        <strain evidence="1 2">DSM 23421</strain>
    </source>
</reference>
<dbReference type="AlphaFoldDB" id="A0A1G7CXA1"/>
<sequence length="63" mass="7583">MYWLQAHLPRPMQTVFELFTEHQFDLSEIAKIRIRTVEEVEKLLDATRESLHTSLLRRQNNSD</sequence>
<name>A0A1G7CXA1_9FLAO</name>
<dbReference type="EMBL" id="FNAO01000005">
    <property type="protein sequence ID" value="SDE43927.1"/>
    <property type="molecule type" value="Genomic_DNA"/>
</dbReference>
<dbReference type="InterPro" id="IPR013324">
    <property type="entry name" value="RNA_pol_sigma_r3/r4-like"/>
</dbReference>
<evidence type="ECO:0000313" key="2">
    <source>
        <dbReference type="Proteomes" id="UP000199109"/>
    </source>
</evidence>
<dbReference type="STRING" id="641691.SAMN05421636_10570"/>